<protein>
    <submittedName>
        <fullName evidence="1">Uncharacterized protein</fullName>
    </submittedName>
</protein>
<evidence type="ECO:0000313" key="2">
    <source>
        <dbReference type="Proteomes" id="UP001589654"/>
    </source>
</evidence>
<keyword evidence="2" id="KW-1185">Reference proteome</keyword>
<dbReference type="Proteomes" id="UP001589654">
    <property type="component" value="Unassembled WGS sequence"/>
</dbReference>
<name>A0ABV5J9N7_9BACT</name>
<proteinExistence type="predicted"/>
<dbReference type="EMBL" id="JBHMEW010000064">
    <property type="protein sequence ID" value="MFB9212875.1"/>
    <property type="molecule type" value="Genomic_DNA"/>
</dbReference>
<reference evidence="1 2" key="1">
    <citation type="submission" date="2024-09" db="EMBL/GenBank/DDBJ databases">
        <authorList>
            <person name="Sun Q."/>
            <person name="Mori K."/>
        </authorList>
    </citation>
    <scope>NUCLEOTIDE SEQUENCE [LARGE SCALE GENOMIC DNA]</scope>
    <source>
        <strain evidence="1 2">CECT 7682</strain>
    </source>
</reference>
<comment type="caution">
    <text evidence="1">The sequence shown here is derived from an EMBL/GenBank/DDBJ whole genome shotgun (WGS) entry which is preliminary data.</text>
</comment>
<sequence>MTVILRNTALTFQNSLLGFDLFKVKTAAIRGLLDNGCSCDPMEHSGEIYESKIKFHLEYNSLFKCPKINNYKLKSGELISADENKSQKKRELLVGNFSALIASPLISINKLLRLFDQIISYGQPIKVNFKHPVTKEKPTTKASAEKSWAGVILAPVPSFLTAK</sequence>
<evidence type="ECO:0000313" key="1">
    <source>
        <dbReference type="EMBL" id="MFB9212875.1"/>
    </source>
</evidence>
<gene>
    <name evidence="1" type="ORF">ACFFUR_13755</name>
</gene>
<accession>A0ABV5J9N7</accession>
<organism evidence="1 2">
    <name type="scientific">Echinicola jeungdonensis</name>
    <dbReference type="NCBI Taxonomy" id="709343"/>
    <lineage>
        <taxon>Bacteria</taxon>
        <taxon>Pseudomonadati</taxon>
        <taxon>Bacteroidota</taxon>
        <taxon>Cytophagia</taxon>
        <taxon>Cytophagales</taxon>
        <taxon>Cyclobacteriaceae</taxon>
        <taxon>Echinicola</taxon>
    </lineage>
</organism>
<dbReference type="RefSeq" id="WP_290248097.1">
    <property type="nucleotide sequence ID" value="NZ_JAUFQT010000001.1"/>
</dbReference>